<gene>
    <name evidence="1" type="ORF">ACFQDL_20460</name>
</gene>
<evidence type="ECO:0000313" key="1">
    <source>
        <dbReference type="EMBL" id="MFC6672172.1"/>
    </source>
</evidence>
<keyword evidence="2" id="KW-1185">Reference proteome</keyword>
<evidence type="ECO:0000313" key="2">
    <source>
        <dbReference type="Proteomes" id="UP001596422"/>
    </source>
</evidence>
<protein>
    <submittedName>
        <fullName evidence="1">Uncharacterized protein</fullName>
    </submittedName>
</protein>
<organism evidence="1 2">
    <name type="scientific">Marinobacterium aestuariivivens</name>
    <dbReference type="NCBI Taxonomy" id="1698799"/>
    <lineage>
        <taxon>Bacteria</taxon>
        <taxon>Pseudomonadati</taxon>
        <taxon>Pseudomonadota</taxon>
        <taxon>Gammaproteobacteria</taxon>
        <taxon>Oceanospirillales</taxon>
        <taxon>Oceanospirillaceae</taxon>
        <taxon>Marinobacterium</taxon>
    </lineage>
</organism>
<dbReference type="EMBL" id="JBHSWE010000001">
    <property type="protein sequence ID" value="MFC6672172.1"/>
    <property type="molecule type" value="Genomic_DNA"/>
</dbReference>
<proteinExistence type="predicted"/>
<sequence length="71" mass="7955">MGNLVTLFEPNRVFRVKTRAAVSVLQRFSVFEAIAVMFCLQTGSPAIGTPEYTVLIDKTFSKPVRHLLVSR</sequence>
<accession>A0ABW2A3T7</accession>
<dbReference type="Proteomes" id="UP001596422">
    <property type="component" value="Unassembled WGS sequence"/>
</dbReference>
<name>A0ABW2A3T7_9GAMM</name>
<reference evidence="2" key="1">
    <citation type="journal article" date="2019" name="Int. J. Syst. Evol. Microbiol.">
        <title>The Global Catalogue of Microorganisms (GCM) 10K type strain sequencing project: providing services to taxonomists for standard genome sequencing and annotation.</title>
        <authorList>
            <consortium name="The Broad Institute Genomics Platform"/>
            <consortium name="The Broad Institute Genome Sequencing Center for Infectious Disease"/>
            <person name="Wu L."/>
            <person name="Ma J."/>
        </authorList>
    </citation>
    <scope>NUCLEOTIDE SEQUENCE [LARGE SCALE GENOMIC DNA]</scope>
    <source>
        <strain evidence="2">NBRC 111756</strain>
    </source>
</reference>
<comment type="caution">
    <text evidence="1">The sequence shown here is derived from an EMBL/GenBank/DDBJ whole genome shotgun (WGS) entry which is preliminary data.</text>
</comment>